<evidence type="ECO:0000313" key="2">
    <source>
        <dbReference type="EMBL" id="GBP56250.1"/>
    </source>
</evidence>
<comment type="caution">
    <text evidence="2">The sequence shown here is derived from an EMBL/GenBank/DDBJ whole genome shotgun (WGS) entry which is preliminary data.</text>
</comment>
<sequence>MGAGELVYRYAHYPTVISEHGNIWPFWKSDDAERCKIKSQHSGQFSEPGVESARLVRGRGADAPVECANGAHAHILIMNCLQRKPSIPSRRRRHTGGTPTTESRVTQSKALVTPRSVRKKKCKHTRVRPQCAGRAVTGRFHGPRLGLPGRQI</sequence>
<proteinExistence type="predicted"/>
<evidence type="ECO:0000313" key="3">
    <source>
        <dbReference type="Proteomes" id="UP000299102"/>
    </source>
</evidence>
<dbReference type="AlphaFoldDB" id="A0A4C1WZI4"/>
<accession>A0A4C1WZI4</accession>
<keyword evidence="3" id="KW-1185">Reference proteome</keyword>
<name>A0A4C1WZI4_EUMVA</name>
<reference evidence="2 3" key="1">
    <citation type="journal article" date="2019" name="Commun. Biol.">
        <title>The bagworm genome reveals a unique fibroin gene that provides high tensile strength.</title>
        <authorList>
            <person name="Kono N."/>
            <person name="Nakamura H."/>
            <person name="Ohtoshi R."/>
            <person name="Tomita M."/>
            <person name="Numata K."/>
            <person name="Arakawa K."/>
        </authorList>
    </citation>
    <scope>NUCLEOTIDE SEQUENCE [LARGE SCALE GENOMIC DNA]</scope>
</reference>
<organism evidence="2 3">
    <name type="scientific">Eumeta variegata</name>
    <name type="common">Bagworm moth</name>
    <name type="synonym">Eumeta japonica</name>
    <dbReference type="NCBI Taxonomy" id="151549"/>
    <lineage>
        <taxon>Eukaryota</taxon>
        <taxon>Metazoa</taxon>
        <taxon>Ecdysozoa</taxon>
        <taxon>Arthropoda</taxon>
        <taxon>Hexapoda</taxon>
        <taxon>Insecta</taxon>
        <taxon>Pterygota</taxon>
        <taxon>Neoptera</taxon>
        <taxon>Endopterygota</taxon>
        <taxon>Lepidoptera</taxon>
        <taxon>Glossata</taxon>
        <taxon>Ditrysia</taxon>
        <taxon>Tineoidea</taxon>
        <taxon>Psychidae</taxon>
        <taxon>Oiketicinae</taxon>
        <taxon>Eumeta</taxon>
    </lineage>
</organism>
<feature type="region of interest" description="Disordered" evidence="1">
    <location>
        <begin position="84"/>
        <end position="117"/>
    </location>
</feature>
<protein>
    <submittedName>
        <fullName evidence="2">Uncharacterized protein</fullName>
    </submittedName>
</protein>
<evidence type="ECO:0000256" key="1">
    <source>
        <dbReference type="SAM" id="MobiDB-lite"/>
    </source>
</evidence>
<gene>
    <name evidence="2" type="ORF">EVAR_37325_1</name>
</gene>
<dbReference type="Proteomes" id="UP000299102">
    <property type="component" value="Unassembled WGS sequence"/>
</dbReference>
<dbReference type="EMBL" id="BGZK01000688">
    <property type="protein sequence ID" value="GBP56250.1"/>
    <property type="molecule type" value="Genomic_DNA"/>
</dbReference>